<feature type="transmembrane region" description="Helical" evidence="2">
    <location>
        <begin position="485"/>
        <end position="504"/>
    </location>
</feature>
<keyword evidence="2" id="KW-1133">Transmembrane helix</keyword>
<evidence type="ECO:0000259" key="3">
    <source>
        <dbReference type="Pfam" id="PF09972"/>
    </source>
</evidence>
<dbReference type="EMBL" id="FR871763">
    <property type="protein sequence ID" value="CCB81615.1"/>
    <property type="molecule type" value="Genomic_DNA"/>
</dbReference>
<proteinExistence type="predicted"/>
<keyword evidence="2" id="KW-0472">Membrane</keyword>
<reference evidence="5" key="1">
    <citation type="journal article" date="2011" name="J. Bacteriol.">
        <title>Annotated genome sequence of Lactobacillus pentosus MP-10, which has probiotic potential, from naturally fermented Alorena green table olives.</title>
        <authorList>
            <person name="Abriouel H."/>
            <person name="Benomar N."/>
            <person name="Perez Pulido R."/>
            <person name="Canamero M.M."/>
            <person name="Galvez A."/>
        </authorList>
    </citation>
    <scope>NUCLEOTIDE SEQUENCE</scope>
    <source>
        <strain evidence="5">MP-10</strain>
    </source>
</reference>
<sequence>MPKKAPQLSAARTGGEYDTLRLIIKWGYGVKCMWKKGRVNWLALLGFLVGLCWWASLALPASADYDINQYHVNVAIQRDGSANVTQTVNYQFDDDYHGVFNVQDLRGIQGAKLQKVTTQLNGGMVIPASAGNLENNNTYELTQNTKQMRVKLYRSVQDGDRLRVVYRYQLQGVITNYADTAELNWKVIGSGWDVPLENVKIVIQLPAKNVQALQAWTHGPLSGQTTVNRQAGRVTMTLKHNPANQFVESHLLFPTTVTSANARTETTKRKAAVQQQEAKLAQEANAKRRRNRLIRQVAFGVAVVAWLVAIAGYSWWFVRHPAKRHQQPIPINHSFEVPPVTPAVAESLWAQKSPNTDALTAEILRAAAERELTIETLEGKRRPDVQLTQLKPVTNSFLAHCFDKVAVDGHFKLTDLKKYGKRDKAGRLGKWFSKWQREINQTVASFQDENNYQIRNRWLTAAVVVTILGGLATVAGGFVSATAAMIMAGLAVLAAIIFWVSWLVQRKRIAINTDEGLALRNQINGLRRMMKDIGHFNTAEVGDLILWEQLLPYAAAFGLANQVTKQLAIDFGTEALATGMLIYYPLFYGYGGVDFDLSGAINDSFSGALDASGSASSPSGGSGGFSGGSSGGFGGGSGGGAF</sequence>
<protein>
    <submittedName>
        <fullName evidence="5">Integral membrane protein</fullName>
    </submittedName>
</protein>
<feature type="domain" description="Predicted membrane protein YciQ-like C-terminal" evidence="4">
    <location>
        <begin position="331"/>
        <end position="567"/>
    </location>
</feature>
<feature type="transmembrane region" description="Helical" evidence="2">
    <location>
        <begin position="458"/>
        <end position="479"/>
    </location>
</feature>
<evidence type="ECO:0000256" key="1">
    <source>
        <dbReference type="SAM" id="MobiDB-lite"/>
    </source>
</evidence>
<evidence type="ECO:0000313" key="5">
    <source>
        <dbReference type="EMBL" id="CCB81615.1"/>
    </source>
</evidence>
<dbReference type="Pfam" id="PF09972">
    <property type="entry name" value="DUF2207"/>
    <property type="match status" value="1"/>
</dbReference>
<dbReference type="AlphaFoldDB" id="F6ISU8"/>
<dbReference type="InterPro" id="IPR048389">
    <property type="entry name" value="YciQ-like_C"/>
</dbReference>
<feature type="transmembrane region" description="Helical" evidence="2">
    <location>
        <begin position="41"/>
        <end position="59"/>
    </location>
</feature>
<feature type="region of interest" description="Disordered" evidence="1">
    <location>
        <begin position="620"/>
        <end position="642"/>
    </location>
</feature>
<organism evidence="5">
    <name type="scientific">Lactiplantibacillus pentosus MP-10</name>
    <dbReference type="NCBI Taxonomy" id="1028490"/>
    <lineage>
        <taxon>Bacteria</taxon>
        <taxon>Bacillati</taxon>
        <taxon>Bacillota</taxon>
        <taxon>Bacilli</taxon>
        <taxon>Lactobacillales</taxon>
        <taxon>Lactobacillaceae</taxon>
        <taxon>Lactiplantibacillus</taxon>
    </lineage>
</organism>
<dbReference type="InterPro" id="IPR018702">
    <property type="entry name" value="DUF2207"/>
</dbReference>
<keyword evidence="2" id="KW-0812">Transmembrane</keyword>
<feature type="domain" description="DUF2207" evidence="3">
    <location>
        <begin position="66"/>
        <end position="253"/>
    </location>
</feature>
<evidence type="ECO:0000256" key="2">
    <source>
        <dbReference type="SAM" id="Phobius"/>
    </source>
</evidence>
<dbReference type="Pfam" id="PF20990">
    <property type="entry name" value="DUF2207_C"/>
    <property type="match status" value="1"/>
</dbReference>
<evidence type="ECO:0000259" key="4">
    <source>
        <dbReference type="Pfam" id="PF20990"/>
    </source>
</evidence>
<gene>
    <name evidence="5" type="ORF">LPE_00624</name>
</gene>
<feature type="transmembrane region" description="Helical" evidence="2">
    <location>
        <begin position="297"/>
        <end position="318"/>
    </location>
</feature>
<name>F6ISU8_LACPE</name>
<accession>F6ISU8</accession>